<dbReference type="Proteomes" id="UP000004061">
    <property type="component" value="Unassembled WGS sequence"/>
</dbReference>
<dbReference type="AlphaFoldDB" id="B5W834"/>
<gene>
    <name evidence="1" type="ORF">AmaxDRAFT_4934</name>
</gene>
<evidence type="ECO:0000313" key="2">
    <source>
        <dbReference type="Proteomes" id="UP000004061"/>
    </source>
</evidence>
<sequence length="44" mass="5080">MEMVYPTPCVAIDEKRVQAYLLLIQKLLACPGVEEPQILKRHLE</sequence>
<dbReference type="EMBL" id="ABYK01000059">
    <property type="protein sequence ID" value="EDZ92312.1"/>
    <property type="molecule type" value="Genomic_DNA"/>
</dbReference>
<reference evidence="1 2" key="1">
    <citation type="journal article" date="2011" name="Appl. Environ. Microbiol.">
        <title>Contribution of a Sodium Ion Gradient to Energy Conservation during Fermentation in the Cyanobacterium Arthrospira (Spirulina) maxima CS-328.</title>
        <authorList>
            <person name="Carrieri D."/>
            <person name="Ananyev G."/>
            <person name="Lenz O."/>
            <person name="Bryant D.A."/>
            <person name="Dismukes G.C."/>
        </authorList>
    </citation>
    <scope>NUCLEOTIDE SEQUENCE [LARGE SCALE GENOMIC DNA]</scope>
    <source>
        <strain evidence="1 2">CS-328</strain>
    </source>
</reference>
<protein>
    <submittedName>
        <fullName evidence="1">Uncharacterized protein</fullName>
    </submittedName>
</protein>
<keyword evidence="2" id="KW-1185">Reference proteome</keyword>
<organism evidence="1 2">
    <name type="scientific">Limnospira maxima CS-328</name>
    <dbReference type="NCBI Taxonomy" id="513049"/>
    <lineage>
        <taxon>Bacteria</taxon>
        <taxon>Bacillati</taxon>
        <taxon>Cyanobacteriota</taxon>
        <taxon>Cyanophyceae</taxon>
        <taxon>Oscillatoriophycideae</taxon>
        <taxon>Oscillatoriales</taxon>
        <taxon>Sirenicapillariaceae</taxon>
        <taxon>Limnospira</taxon>
    </lineage>
</organism>
<comment type="caution">
    <text evidence="1">The sequence shown here is derived from an EMBL/GenBank/DDBJ whole genome shotgun (WGS) entry which is preliminary data.</text>
</comment>
<accession>B5W834</accession>
<proteinExistence type="predicted"/>
<evidence type="ECO:0000313" key="1">
    <source>
        <dbReference type="EMBL" id="EDZ92312.1"/>
    </source>
</evidence>
<name>B5W834_LIMMA</name>